<dbReference type="Pfam" id="PF01329">
    <property type="entry name" value="Pterin_4a"/>
    <property type="match status" value="1"/>
</dbReference>
<accession>A0A9X3MPD8</accession>
<comment type="similarity">
    <text evidence="2">Belongs to the pterin-4-alpha-carbinolamine dehydratase family.</text>
</comment>
<dbReference type="Proteomes" id="UP001149140">
    <property type="component" value="Unassembled WGS sequence"/>
</dbReference>
<reference evidence="6" key="1">
    <citation type="submission" date="2022-10" db="EMBL/GenBank/DDBJ databases">
        <title>The WGS of Solirubrobacter ginsenosidimutans DSM 21036.</title>
        <authorList>
            <person name="Jiang Z."/>
        </authorList>
    </citation>
    <scope>NUCLEOTIDE SEQUENCE</scope>
    <source>
        <strain evidence="6">DSM 21036</strain>
    </source>
</reference>
<dbReference type="InterPro" id="IPR001533">
    <property type="entry name" value="Pterin_deHydtase"/>
</dbReference>
<sequence>MERTKPKPTPYELDEVEGKLKAAGLDDWYLEDGWIRRKYNTDGWPSTLMLVNAIGYLCEQAWHHADLSVTWGKVWVKLRTHASGGITDNDFELARRIEDVVLWRPVQDSTLEGTPNKFVFSKGGR</sequence>
<dbReference type="InterPro" id="IPR036428">
    <property type="entry name" value="PCD_sf"/>
</dbReference>
<dbReference type="Gene3D" id="3.30.1360.20">
    <property type="entry name" value="Transcriptional coactivator/pterin dehydratase"/>
    <property type="match status" value="1"/>
</dbReference>
<evidence type="ECO:0000256" key="5">
    <source>
        <dbReference type="ARBA" id="ARBA00023239"/>
    </source>
</evidence>
<dbReference type="EMBL" id="JAPDOD010000004">
    <property type="protein sequence ID" value="MDA0159957.1"/>
    <property type="molecule type" value="Genomic_DNA"/>
</dbReference>
<dbReference type="SUPFAM" id="SSF55248">
    <property type="entry name" value="PCD-like"/>
    <property type="match status" value="1"/>
</dbReference>
<dbReference type="RefSeq" id="WP_270038727.1">
    <property type="nucleotide sequence ID" value="NZ_JAPDOD010000004.1"/>
</dbReference>
<gene>
    <name evidence="6" type="ORF">OM076_06775</name>
</gene>
<organism evidence="6 7">
    <name type="scientific">Solirubrobacter ginsenosidimutans</name>
    <dbReference type="NCBI Taxonomy" id="490573"/>
    <lineage>
        <taxon>Bacteria</taxon>
        <taxon>Bacillati</taxon>
        <taxon>Actinomycetota</taxon>
        <taxon>Thermoleophilia</taxon>
        <taxon>Solirubrobacterales</taxon>
        <taxon>Solirubrobacteraceae</taxon>
        <taxon>Solirubrobacter</taxon>
    </lineage>
</organism>
<comment type="catalytic activity">
    <reaction evidence="1">
        <text>(4aS,6R)-4a-hydroxy-L-erythro-5,6,7,8-tetrahydrobiopterin = (6R)-L-erythro-6,7-dihydrobiopterin + H2O</text>
        <dbReference type="Rhea" id="RHEA:11920"/>
        <dbReference type="ChEBI" id="CHEBI:15377"/>
        <dbReference type="ChEBI" id="CHEBI:15642"/>
        <dbReference type="ChEBI" id="CHEBI:43120"/>
        <dbReference type="EC" id="4.2.1.96"/>
    </reaction>
</comment>
<dbReference type="PANTHER" id="PTHR12599">
    <property type="entry name" value="PTERIN-4-ALPHA-CARBINOLAMINE DEHYDRATASE"/>
    <property type="match status" value="1"/>
</dbReference>
<evidence type="ECO:0000313" key="6">
    <source>
        <dbReference type="EMBL" id="MDA0159957.1"/>
    </source>
</evidence>
<keyword evidence="5" id="KW-0456">Lyase</keyword>
<evidence type="ECO:0000256" key="2">
    <source>
        <dbReference type="ARBA" id="ARBA00006472"/>
    </source>
</evidence>
<evidence type="ECO:0000256" key="3">
    <source>
        <dbReference type="ARBA" id="ARBA00013252"/>
    </source>
</evidence>
<dbReference type="EC" id="4.2.1.96" evidence="3"/>
<evidence type="ECO:0000256" key="1">
    <source>
        <dbReference type="ARBA" id="ARBA00001554"/>
    </source>
</evidence>
<protein>
    <recommendedName>
        <fullName evidence="4">Putative pterin-4-alpha-carbinolamine dehydratase</fullName>
        <ecNumber evidence="3">4.2.1.96</ecNumber>
    </recommendedName>
</protein>
<keyword evidence="7" id="KW-1185">Reference proteome</keyword>
<comment type="caution">
    <text evidence="6">The sequence shown here is derived from an EMBL/GenBank/DDBJ whole genome shotgun (WGS) entry which is preliminary data.</text>
</comment>
<dbReference type="CDD" id="cd00488">
    <property type="entry name" value="PCD_DCoH"/>
    <property type="match status" value="1"/>
</dbReference>
<name>A0A9X3MPD8_9ACTN</name>
<dbReference type="GO" id="GO:0008124">
    <property type="term" value="F:4-alpha-hydroxytetrahydrobiopterin dehydratase activity"/>
    <property type="evidence" value="ECO:0007669"/>
    <property type="project" value="UniProtKB-EC"/>
</dbReference>
<dbReference type="GO" id="GO:0006729">
    <property type="term" value="P:tetrahydrobiopterin biosynthetic process"/>
    <property type="evidence" value="ECO:0007669"/>
    <property type="project" value="InterPro"/>
</dbReference>
<evidence type="ECO:0000313" key="7">
    <source>
        <dbReference type="Proteomes" id="UP001149140"/>
    </source>
</evidence>
<evidence type="ECO:0000256" key="4">
    <source>
        <dbReference type="ARBA" id="ARBA00021735"/>
    </source>
</evidence>
<dbReference type="AlphaFoldDB" id="A0A9X3MPD8"/>
<dbReference type="PANTHER" id="PTHR12599:SF0">
    <property type="entry name" value="PTERIN-4-ALPHA-CARBINOLAMINE DEHYDRATASE"/>
    <property type="match status" value="1"/>
</dbReference>
<proteinExistence type="inferred from homology"/>